<dbReference type="EMBL" id="APOJ01000027">
    <property type="protein sequence ID" value="ENU26191.1"/>
    <property type="molecule type" value="Genomic_DNA"/>
</dbReference>
<gene>
    <name evidence="1" type="ORF">F992_02527</name>
</gene>
<protein>
    <submittedName>
        <fullName evidence="1">Uncharacterized protein</fullName>
    </submittedName>
</protein>
<proteinExistence type="predicted"/>
<sequence length="111" mass="12808">MTFQSIFENFQVLPNGTDAFKQLKAECKQSIKDSKDQLDYTALFFIYGFAKNYVLLYEDQAISPEFAKKAKDQLLGYMHDLNEALKSQDTSLILNTLNQISKNYIESSKIF</sequence>
<accession>A0ABN0JLQ9</accession>
<evidence type="ECO:0000313" key="1">
    <source>
        <dbReference type="EMBL" id="ENU26191.1"/>
    </source>
</evidence>
<organism evidence="1 2">
    <name type="scientific">Acinetobacter modestus</name>
    <dbReference type="NCBI Taxonomy" id="1776740"/>
    <lineage>
        <taxon>Bacteria</taxon>
        <taxon>Pseudomonadati</taxon>
        <taxon>Pseudomonadota</taxon>
        <taxon>Gammaproteobacteria</taxon>
        <taxon>Moraxellales</taxon>
        <taxon>Moraxellaceae</taxon>
        <taxon>Acinetobacter</taxon>
    </lineage>
</organism>
<comment type="caution">
    <text evidence="1">The sequence shown here is derived from an EMBL/GenBank/DDBJ whole genome shotgun (WGS) entry which is preliminary data.</text>
</comment>
<dbReference type="Proteomes" id="UP000013190">
    <property type="component" value="Unassembled WGS sequence"/>
</dbReference>
<dbReference type="RefSeq" id="WP_004663112.1">
    <property type="nucleotide sequence ID" value="NZ_BMDV01000001.1"/>
</dbReference>
<dbReference type="GeneID" id="92835888"/>
<evidence type="ECO:0000313" key="2">
    <source>
        <dbReference type="Proteomes" id="UP000013190"/>
    </source>
</evidence>
<reference evidence="2" key="1">
    <citation type="submission" date="2013-02" db="EMBL/GenBank/DDBJ databases">
        <title>The Genome Sequence of Acinetobacter sp. NIPH 236.</title>
        <authorList>
            <consortium name="The Broad Institute Genome Sequencing Platform"/>
            <consortium name="The Broad Institute Genome Sequencing Center for Infectious Disease"/>
            <person name="Cerqueira G."/>
            <person name="Feldgarden M."/>
            <person name="Courvalin P."/>
            <person name="Perichon B."/>
            <person name="Grillot-Courvalin C."/>
            <person name="Clermont D."/>
            <person name="Rocha E."/>
            <person name="Yoon E.-J."/>
            <person name="Nemec A."/>
            <person name="Walker B."/>
            <person name="Young S.K."/>
            <person name="Zeng Q."/>
            <person name="Gargeya S."/>
            <person name="Fitzgerald M."/>
            <person name="Haas B."/>
            <person name="Abouelleil A."/>
            <person name="Alvarado L."/>
            <person name="Arachchi H.M."/>
            <person name="Berlin A.M."/>
            <person name="Chapman S.B."/>
            <person name="Dewar J."/>
            <person name="Goldberg J."/>
            <person name="Griggs A."/>
            <person name="Gujja S."/>
            <person name="Hansen M."/>
            <person name="Howarth C."/>
            <person name="Imamovic A."/>
            <person name="Larimer J."/>
            <person name="McCowan C."/>
            <person name="Murphy C."/>
            <person name="Neiman D."/>
            <person name="Pearson M."/>
            <person name="Priest M."/>
            <person name="Roberts A."/>
            <person name="Saif S."/>
            <person name="Shea T."/>
            <person name="Sisk P."/>
            <person name="Sykes S."/>
            <person name="Wortman J."/>
            <person name="Nusbaum C."/>
            <person name="Birren B."/>
        </authorList>
    </citation>
    <scope>NUCLEOTIDE SEQUENCE [LARGE SCALE GENOMIC DNA]</scope>
    <source>
        <strain evidence="2">NIPH 236</strain>
    </source>
</reference>
<name>A0ABN0JLQ9_9GAMM</name>
<reference evidence="1 2" key="2">
    <citation type="journal article" date="2016" name="Int. J. Syst. Evol. Microbiol.">
        <title>Taxonomy of haemolytic and/or proteolytic strains of the genus Acinetobacter with the proposal of Acinetobacter courvalinii sp. nov. (genomic species 14 sensu Bouvet &amp; Jeanjean), Acinetobacter dispersus sp. nov. (genomic species 17), Acinetobacter modestus sp. nov., Acinetobacter proteolyticus sp. nov. and Acinetobacter vivianii sp. nov.</title>
        <authorList>
            <person name="Nemec A."/>
            <person name="Radolfova-Krizova L."/>
            <person name="Maixnerova M."/>
            <person name="Vrestiakova E."/>
            <person name="Jezek P."/>
            <person name="Sedo O."/>
        </authorList>
    </citation>
    <scope>NUCLEOTIDE SEQUENCE [LARGE SCALE GENOMIC DNA]</scope>
    <source>
        <strain evidence="1 2">NIPH 236</strain>
    </source>
</reference>
<keyword evidence="2" id="KW-1185">Reference proteome</keyword>